<keyword evidence="6 9" id="KW-0812">Transmembrane</keyword>
<dbReference type="SUPFAM" id="SSF82693">
    <property type="entry name" value="Multidrug efflux transporter AcrB pore domain, PN1, PN2, PC1 and PC2 subdomains"/>
    <property type="match status" value="4"/>
</dbReference>
<evidence type="ECO:0000313" key="10">
    <source>
        <dbReference type="EMBL" id="REG84923.1"/>
    </source>
</evidence>
<dbReference type="FunFam" id="1.20.1640.10:FF:000001">
    <property type="entry name" value="Efflux pump membrane transporter"/>
    <property type="match status" value="1"/>
</dbReference>
<dbReference type="GO" id="GO:0042910">
    <property type="term" value="F:xenobiotic transmembrane transporter activity"/>
    <property type="evidence" value="ECO:0007669"/>
    <property type="project" value="TreeGrafter"/>
</dbReference>
<evidence type="ECO:0000256" key="6">
    <source>
        <dbReference type="ARBA" id="ARBA00022692"/>
    </source>
</evidence>
<sequence>MLARFFVNRPVFAWVIAIAIMLAGAGSIMELPVAQYPDVAPPSISISTTYTGASAKTVENSVVQVIEEQLSGIDGLLYFSSTSSSDGSASITVTFEQGTDPDIAQVQVQNKVQQVTSRLPQTVQDNGVTVKKANSDYLLIAAIYDSTDKDQASDISDFIVSNIQDPVSRVAGVGDYKVFGSQYSMRIWLDPLKLASYSLMPSDITDAVEAQNVQIAAGDLGSRPSVEGQELNVTVTAQSKMETVKEFENIILTHQESGAIVRVKDVAKVELGSESYDVIARLDGHPAAGIAVMLSPGANALSTSEAVKKEMDHLQGIFPDGYKLAYPVDNTAFIKDSIDEVVKTLFEAIALVVIVMFVFLQNWRATLIPAVAVPVVLLGTFGILSLFGYSINVLTMFGIVLSIGLLVDDAIVVVENVERVMREENLSPRDATIKSMQEITSALIGIAVVLAAVFLPMAFFSGSTGVIYRQFSITIVSSMALSVLVALTLTPVLCATLLKPGHGESERGLAGFFNRNFDRATDAYSNTVGRLVKRPVRWMFGYALIIGALSWLMTNLPTGFLPVEDQGYVIVMVSLPEGASLNRTNEVMRDIEHHFMVDEKKDTKNIFTISGFNFMGTGQNAGLAFVVLKDWAERPNPEDSASAIVARSYGAFGKIRDARIFSLLPPSIRGLGQSNGFTFQLQASGNTDRATLLEMRNKLLQDANASKLLTGVRLGSQSEAPQLFIDIDKEKASALGLSLADISNTLSTAWAGDYVNDFIDRGRVKKVYVEGDAKYRSSPNDLENWYVRSSNETMTPFSAFATSEWTYGAKSLSRFNGLPAYEIQGSGSPGVSSGQAMSELQKVADTLPGTTGEWSGLSYQEQQSSGQSLILYSISILVVFLCLAALYESWTVPFSVILVIPLGIIGAVFAAHLRGLENDVYFQVALLTTIGLSSKNAILIVEFAEAAYMRGSTVWEAAREGARLRLRPIIMTSMAFIVGTLPLAISTGAGANSRISIGSGIVGGTLTATILAIFFVPLFFVLVRRLFPGRKVIPADAPELSALADDSVEHNNSEK</sequence>
<dbReference type="Gene3D" id="3.30.70.1320">
    <property type="entry name" value="Multidrug efflux transporter AcrB pore domain like"/>
    <property type="match status" value="1"/>
</dbReference>
<dbReference type="SUPFAM" id="SSF82866">
    <property type="entry name" value="Multidrug efflux transporter AcrB transmembrane domain"/>
    <property type="match status" value="2"/>
</dbReference>
<feature type="transmembrane region" description="Helical" evidence="9">
    <location>
        <begin position="536"/>
        <end position="553"/>
    </location>
</feature>
<protein>
    <recommendedName>
        <fullName evidence="9">Efflux pump membrane transporter</fullName>
    </recommendedName>
</protein>
<dbReference type="Gene3D" id="1.20.1640.10">
    <property type="entry name" value="Multidrug efflux transporter AcrB transmembrane domain"/>
    <property type="match status" value="2"/>
</dbReference>
<evidence type="ECO:0000256" key="7">
    <source>
        <dbReference type="ARBA" id="ARBA00022989"/>
    </source>
</evidence>
<dbReference type="NCBIfam" id="NF000282">
    <property type="entry name" value="RND_permease_1"/>
    <property type="match status" value="1"/>
</dbReference>
<evidence type="ECO:0000256" key="2">
    <source>
        <dbReference type="ARBA" id="ARBA00010942"/>
    </source>
</evidence>
<dbReference type="RefSeq" id="WP_115896806.1">
    <property type="nucleotide sequence ID" value="NZ_QUNG01000003.1"/>
</dbReference>
<feature type="transmembrane region" description="Helical" evidence="9">
    <location>
        <begin position="393"/>
        <end position="414"/>
    </location>
</feature>
<name>A0A3E0DQ46_9GAMM</name>
<proteinExistence type="inferred from homology"/>
<dbReference type="Gene3D" id="3.30.2090.10">
    <property type="entry name" value="Multidrug efflux transporter AcrB TolC docking domain, DN and DC subdomains"/>
    <property type="match status" value="2"/>
</dbReference>
<feature type="transmembrane region" description="Helical" evidence="9">
    <location>
        <begin position="12"/>
        <end position="29"/>
    </location>
</feature>
<keyword evidence="3 9" id="KW-0813">Transport</keyword>
<dbReference type="InterPro" id="IPR027463">
    <property type="entry name" value="AcrB_DN_DC_subdom"/>
</dbReference>
<feature type="transmembrane region" description="Helical" evidence="9">
    <location>
        <begin position="439"/>
        <end position="459"/>
    </location>
</feature>
<dbReference type="GO" id="GO:0009636">
    <property type="term" value="P:response to toxic substance"/>
    <property type="evidence" value="ECO:0007669"/>
    <property type="project" value="UniProtKB-ARBA"/>
</dbReference>
<evidence type="ECO:0000256" key="9">
    <source>
        <dbReference type="RuleBase" id="RU364070"/>
    </source>
</evidence>
<feature type="transmembrane region" description="Helical" evidence="9">
    <location>
        <begin position="471"/>
        <end position="498"/>
    </location>
</feature>
<dbReference type="FunFam" id="3.30.2090.10:FF:000002">
    <property type="entry name" value="Efflux pump membrane transporter"/>
    <property type="match status" value="1"/>
</dbReference>
<dbReference type="Gene3D" id="3.30.70.1430">
    <property type="entry name" value="Multidrug efflux transporter AcrB pore domain"/>
    <property type="match status" value="2"/>
</dbReference>
<dbReference type="InterPro" id="IPR001036">
    <property type="entry name" value="Acrflvin-R"/>
</dbReference>
<evidence type="ECO:0000313" key="11">
    <source>
        <dbReference type="Proteomes" id="UP000256542"/>
    </source>
</evidence>
<keyword evidence="11" id="KW-1185">Reference proteome</keyword>
<dbReference type="AlphaFoldDB" id="A0A3E0DQ46"/>
<dbReference type="FunFam" id="3.30.2090.10:FF:000001">
    <property type="entry name" value="Efflux pump membrane transporter"/>
    <property type="match status" value="1"/>
</dbReference>
<evidence type="ECO:0000256" key="1">
    <source>
        <dbReference type="ARBA" id="ARBA00004429"/>
    </source>
</evidence>
<evidence type="ECO:0000256" key="4">
    <source>
        <dbReference type="ARBA" id="ARBA00022475"/>
    </source>
</evidence>
<evidence type="ECO:0000256" key="3">
    <source>
        <dbReference type="ARBA" id="ARBA00022448"/>
    </source>
</evidence>
<dbReference type="PANTHER" id="PTHR32063:SF32">
    <property type="entry name" value="AMINOGLYCOSIDE EFFLUX PUMP-RELATED"/>
    <property type="match status" value="1"/>
</dbReference>
<dbReference type="SUPFAM" id="SSF82714">
    <property type="entry name" value="Multidrug efflux transporter AcrB TolC docking domain, DN and DC subdomains"/>
    <property type="match status" value="2"/>
</dbReference>
<accession>A0A3E0DQ46</accession>
<feature type="transmembrane region" description="Helical" evidence="9">
    <location>
        <begin position="869"/>
        <end position="887"/>
    </location>
</feature>
<dbReference type="FunFam" id="3.30.70.1430:FF:000001">
    <property type="entry name" value="Efflux pump membrane transporter"/>
    <property type="match status" value="1"/>
</dbReference>
<dbReference type="GO" id="GO:0005886">
    <property type="term" value="C:plasma membrane"/>
    <property type="evidence" value="ECO:0007669"/>
    <property type="project" value="UniProtKB-SubCell"/>
</dbReference>
<evidence type="ECO:0000256" key="8">
    <source>
        <dbReference type="ARBA" id="ARBA00023136"/>
    </source>
</evidence>
<dbReference type="PANTHER" id="PTHR32063">
    <property type="match status" value="1"/>
</dbReference>
<dbReference type="OrthoDB" id="9757904at2"/>
<dbReference type="Proteomes" id="UP000256542">
    <property type="component" value="Unassembled WGS sequence"/>
</dbReference>
<feature type="transmembrane region" description="Helical" evidence="9">
    <location>
        <begin position="997"/>
        <end position="1023"/>
    </location>
</feature>
<dbReference type="Gene3D" id="3.30.70.1440">
    <property type="entry name" value="Multidrug efflux transporter AcrB pore domain"/>
    <property type="match status" value="1"/>
</dbReference>
<feature type="transmembrane region" description="Helical" evidence="9">
    <location>
        <begin position="964"/>
        <end position="985"/>
    </location>
</feature>
<dbReference type="Pfam" id="PF00873">
    <property type="entry name" value="ACR_tran"/>
    <property type="match status" value="1"/>
</dbReference>
<dbReference type="EMBL" id="QUNG01000003">
    <property type="protein sequence ID" value="REG84923.1"/>
    <property type="molecule type" value="Genomic_DNA"/>
</dbReference>
<comment type="caution">
    <text evidence="10">The sequence shown here is derived from an EMBL/GenBank/DDBJ whole genome shotgun (WGS) entry which is preliminary data.</text>
</comment>
<keyword evidence="8 9" id="KW-0472">Membrane</keyword>
<keyword evidence="7 9" id="KW-1133">Transmembrane helix</keyword>
<dbReference type="NCBIfam" id="TIGR00915">
    <property type="entry name" value="2A0602"/>
    <property type="match status" value="1"/>
</dbReference>
<dbReference type="GO" id="GO:0015562">
    <property type="term" value="F:efflux transmembrane transporter activity"/>
    <property type="evidence" value="ECO:0007669"/>
    <property type="project" value="InterPro"/>
</dbReference>
<feature type="transmembrane region" description="Helical" evidence="9">
    <location>
        <begin position="341"/>
        <end position="360"/>
    </location>
</feature>
<comment type="caution">
    <text evidence="9">Lacks conserved residue(s) required for the propagation of feature annotation.</text>
</comment>
<feature type="transmembrane region" description="Helical" evidence="9">
    <location>
        <begin position="894"/>
        <end position="914"/>
    </location>
</feature>
<evidence type="ECO:0000256" key="5">
    <source>
        <dbReference type="ARBA" id="ARBA00022519"/>
    </source>
</evidence>
<reference evidence="10 11" key="1">
    <citation type="submission" date="2018-08" db="EMBL/GenBank/DDBJ databases">
        <title>Genomic Encyclopedia of Type Strains, Phase III (KMG-III): the genomes of soil and plant-associated and newly described type strains.</title>
        <authorList>
            <person name="Whitman W."/>
        </authorList>
    </citation>
    <scope>NUCLEOTIDE SEQUENCE [LARGE SCALE GENOMIC DNA]</scope>
    <source>
        <strain evidence="10 11">CECT 7375</strain>
    </source>
</reference>
<keyword evidence="4" id="KW-1003">Cell membrane</keyword>
<dbReference type="InterPro" id="IPR004764">
    <property type="entry name" value="MdtF-like"/>
</dbReference>
<feature type="transmembrane region" description="Helical" evidence="9">
    <location>
        <begin position="367"/>
        <end position="387"/>
    </location>
</feature>
<organism evidence="10 11">
    <name type="scientific">Marinomonas pollencensis</name>
    <dbReference type="NCBI Taxonomy" id="491954"/>
    <lineage>
        <taxon>Bacteria</taxon>
        <taxon>Pseudomonadati</taxon>
        <taxon>Pseudomonadota</taxon>
        <taxon>Gammaproteobacteria</taxon>
        <taxon>Oceanospirillales</taxon>
        <taxon>Oceanospirillaceae</taxon>
        <taxon>Marinomonas</taxon>
    </lineage>
</organism>
<comment type="similarity">
    <text evidence="2 9">Belongs to the resistance-nodulation-cell division (RND) (TC 2.A.6) family.</text>
</comment>
<comment type="subcellular location">
    <subcellularLocation>
        <location evidence="1 9">Cell inner membrane</location>
        <topology evidence="1 9">Multi-pass membrane protein</topology>
    </subcellularLocation>
</comment>
<dbReference type="PRINTS" id="PR00702">
    <property type="entry name" value="ACRIFLAVINRP"/>
</dbReference>
<gene>
    <name evidence="10" type="ORF">DFP81_103121</name>
</gene>
<keyword evidence="5 9" id="KW-0997">Cell inner membrane</keyword>